<name>A0BGN9_PARTE</name>
<feature type="transmembrane region" description="Helical" evidence="1">
    <location>
        <begin position="6"/>
        <end position="24"/>
    </location>
</feature>
<dbReference type="AlphaFoldDB" id="A0BGN9"/>
<gene>
    <name evidence="2" type="ORF">GSPATT00028741001</name>
</gene>
<feature type="transmembrane region" description="Helical" evidence="1">
    <location>
        <begin position="162"/>
        <end position="182"/>
    </location>
</feature>
<feature type="transmembrane region" description="Helical" evidence="1">
    <location>
        <begin position="122"/>
        <end position="140"/>
    </location>
</feature>
<evidence type="ECO:0000256" key="1">
    <source>
        <dbReference type="SAM" id="Phobius"/>
    </source>
</evidence>
<feature type="transmembrane region" description="Helical" evidence="1">
    <location>
        <begin position="497"/>
        <end position="514"/>
    </location>
</feature>
<feature type="transmembrane region" description="Helical" evidence="1">
    <location>
        <begin position="36"/>
        <end position="55"/>
    </location>
</feature>
<dbReference type="KEGG" id="ptm:GSPATT00028741001"/>
<dbReference type="InParanoid" id="A0BGN9"/>
<evidence type="ECO:0000313" key="2">
    <source>
        <dbReference type="EMBL" id="CAK57706.1"/>
    </source>
</evidence>
<keyword evidence="1" id="KW-1133">Transmembrane helix</keyword>
<proteinExistence type="predicted"/>
<dbReference type="RefSeq" id="XP_001425104.1">
    <property type="nucleotide sequence ID" value="XM_001425067.1"/>
</dbReference>
<dbReference type="OrthoDB" id="293897at2759"/>
<feature type="transmembrane region" description="Helical" evidence="1">
    <location>
        <begin position="214"/>
        <end position="234"/>
    </location>
</feature>
<dbReference type="HOGENOM" id="CLU_394053_0_0_1"/>
<evidence type="ECO:0000313" key="3">
    <source>
        <dbReference type="Proteomes" id="UP000000600"/>
    </source>
</evidence>
<keyword evidence="1" id="KW-0812">Transmembrane</keyword>
<keyword evidence="1" id="KW-0472">Membrane</keyword>
<dbReference type="GeneID" id="5010888"/>
<keyword evidence="3" id="KW-1185">Reference proteome</keyword>
<feature type="transmembrane region" description="Helical" evidence="1">
    <location>
        <begin position="82"/>
        <end position="110"/>
    </location>
</feature>
<accession>A0BGN9</accession>
<protein>
    <submittedName>
        <fullName evidence="2">Uncharacterized protein</fullName>
    </submittedName>
</protein>
<sequence length="700" mass="82136">MFRNIMLTSLYGIIFVITLILIHAQRKIRRLRHNPGQIILGILISQSIMSLFLMFSQFYQVDDSLDQQENILSINEKTCQMIAIPSLIVSIVYNLLNTLLIVNLYCQIYAKNYNDFNISREIKIGIFAAALISLILVVVFDDLGVSILGDCNLKSHNVFSTFLVYLRGIVMIILSTMLMKLLKYPPEILQTEIYKTVIDKFIKKYLQTYIKINVTYGLLYVFARLLIPVVINYFQDDERLRIVCQFVQVIATLMMTIIRLYEPIIHRHVRYLFRPKKLVLQQRLLDTNNEERSDTIQKSYENIQIETKGQDINSIEIKVYRQKKNNTISLSLESFQPLQLLPQETVYEDPQQLLKGIQHVGHNQLRLFLYASYEMLEDGQNLLNNEMTHFQFNKMLQKAIQISNNNNILITTFGQDILNQKVREYFGITMKEIKMSLDVEKNVECVKQQQQGINREGTFFLSHDNLISVEFITNEQKRQLTKGGGLQQLWLRYEQEFMCGLGIFLPVIIGLHSYNIDDNHYTLVFKLNRLKLKYPLLDDQWSQQSVLNRLIEQNIIGWITIDNGIYHKRYLASEVSDDKYKIVFKRSDYLLAENDKQSLIDMIKRDYVTMVQMKCSMTMHFIFTKHTSSRLNSLVGKEKQVDQDQSIETQPNRKPNLCIGQMASFELKTKLGYVEVFWDDCWKYSEPEIDKVLDLIINKF</sequence>
<dbReference type="Proteomes" id="UP000000600">
    <property type="component" value="Unassembled WGS sequence"/>
</dbReference>
<feature type="transmembrane region" description="Helical" evidence="1">
    <location>
        <begin position="240"/>
        <end position="261"/>
    </location>
</feature>
<dbReference type="OMA" id="CIGQMAS"/>
<reference evidence="2 3" key="1">
    <citation type="journal article" date="2006" name="Nature">
        <title>Global trends of whole-genome duplications revealed by the ciliate Paramecium tetraurelia.</title>
        <authorList>
            <consortium name="Genoscope"/>
            <person name="Aury J.-M."/>
            <person name="Jaillon O."/>
            <person name="Duret L."/>
            <person name="Noel B."/>
            <person name="Jubin C."/>
            <person name="Porcel B.M."/>
            <person name="Segurens B."/>
            <person name="Daubin V."/>
            <person name="Anthouard V."/>
            <person name="Aiach N."/>
            <person name="Arnaiz O."/>
            <person name="Billaut A."/>
            <person name="Beisson J."/>
            <person name="Blanc I."/>
            <person name="Bouhouche K."/>
            <person name="Camara F."/>
            <person name="Duharcourt S."/>
            <person name="Guigo R."/>
            <person name="Gogendeau D."/>
            <person name="Katinka M."/>
            <person name="Keller A.-M."/>
            <person name="Kissmehl R."/>
            <person name="Klotz C."/>
            <person name="Koll F."/>
            <person name="Le Moue A."/>
            <person name="Lepere C."/>
            <person name="Malinsky S."/>
            <person name="Nowacki M."/>
            <person name="Nowak J.K."/>
            <person name="Plattner H."/>
            <person name="Poulain J."/>
            <person name="Ruiz F."/>
            <person name="Serrano V."/>
            <person name="Zagulski M."/>
            <person name="Dessen P."/>
            <person name="Betermier M."/>
            <person name="Weissenbach J."/>
            <person name="Scarpelli C."/>
            <person name="Schachter V."/>
            <person name="Sperling L."/>
            <person name="Meyer E."/>
            <person name="Cohen J."/>
            <person name="Wincker P."/>
        </authorList>
    </citation>
    <scope>NUCLEOTIDE SEQUENCE [LARGE SCALE GENOMIC DNA]</scope>
    <source>
        <strain evidence="2 3">Stock d4-2</strain>
    </source>
</reference>
<organism evidence="2 3">
    <name type="scientific">Paramecium tetraurelia</name>
    <dbReference type="NCBI Taxonomy" id="5888"/>
    <lineage>
        <taxon>Eukaryota</taxon>
        <taxon>Sar</taxon>
        <taxon>Alveolata</taxon>
        <taxon>Ciliophora</taxon>
        <taxon>Intramacronucleata</taxon>
        <taxon>Oligohymenophorea</taxon>
        <taxon>Peniculida</taxon>
        <taxon>Parameciidae</taxon>
        <taxon>Paramecium</taxon>
    </lineage>
</organism>
<dbReference type="EMBL" id="CT867993">
    <property type="protein sequence ID" value="CAK57706.1"/>
    <property type="molecule type" value="Genomic_DNA"/>
</dbReference>